<dbReference type="AlphaFoldDB" id="A0A6A5AYR8"/>
<reference evidence="1 2" key="1">
    <citation type="submission" date="2019-06" db="EMBL/GenBank/DDBJ databases">
        <title>Genomics analysis of Aphanomyces spp. identifies a new class of oomycete effector associated with host adaptation.</title>
        <authorList>
            <person name="Gaulin E."/>
        </authorList>
    </citation>
    <scope>NUCLEOTIDE SEQUENCE [LARGE SCALE GENOMIC DNA]</scope>
    <source>
        <strain evidence="1 2">E</strain>
    </source>
</reference>
<evidence type="ECO:0000313" key="2">
    <source>
        <dbReference type="Proteomes" id="UP000469452"/>
    </source>
</evidence>
<proteinExistence type="predicted"/>
<gene>
    <name evidence="1" type="ORF">AaE_001497</name>
</gene>
<feature type="non-terminal residue" evidence="1">
    <location>
        <position position="134"/>
    </location>
</feature>
<dbReference type="EMBL" id="VJMI01003126">
    <property type="protein sequence ID" value="KAF0774803.1"/>
    <property type="molecule type" value="Genomic_DNA"/>
</dbReference>
<dbReference type="Proteomes" id="UP000469452">
    <property type="component" value="Unassembled WGS sequence"/>
</dbReference>
<organism evidence="1 2">
    <name type="scientific">Aphanomyces astaci</name>
    <name type="common">Crayfish plague agent</name>
    <dbReference type="NCBI Taxonomy" id="112090"/>
    <lineage>
        <taxon>Eukaryota</taxon>
        <taxon>Sar</taxon>
        <taxon>Stramenopiles</taxon>
        <taxon>Oomycota</taxon>
        <taxon>Saprolegniomycetes</taxon>
        <taxon>Saprolegniales</taxon>
        <taxon>Verrucalvaceae</taxon>
        <taxon>Aphanomyces</taxon>
    </lineage>
</organism>
<comment type="caution">
    <text evidence="1">The sequence shown here is derived from an EMBL/GenBank/DDBJ whole genome shotgun (WGS) entry which is preliminary data.</text>
</comment>
<sequence>MRKEWVRKLDAKDRPYWKRRILDATRVVPAFVVQLMSSSDRLKALAVIHRRTSTVLGTLDEEDTIVVLEDKGLHHHHVDDDVAMLHDDGDDEDVKHIMYLPVEAVHATRSVLGEAVDPALWRYLHQLSRQPFST</sequence>
<name>A0A6A5AYR8_APHAT</name>
<accession>A0A6A5AYR8</accession>
<protein>
    <submittedName>
        <fullName evidence="1">Uncharacterized protein</fullName>
    </submittedName>
</protein>
<evidence type="ECO:0000313" key="1">
    <source>
        <dbReference type="EMBL" id="KAF0774803.1"/>
    </source>
</evidence>